<evidence type="ECO:0000313" key="1">
    <source>
        <dbReference type="EMBL" id="GAB90597.1"/>
    </source>
</evidence>
<dbReference type="EMBL" id="BAHC01000110">
    <property type="protein sequence ID" value="GAB90597.1"/>
    <property type="molecule type" value="Genomic_DNA"/>
</dbReference>
<dbReference type="eggNOG" id="ENOG5032EGB">
    <property type="taxonomic scope" value="Bacteria"/>
</dbReference>
<comment type="caution">
    <text evidence="1">The sequence shown here is derived from an EMBL/GenBank/DDBJ whole genome shotgun (WGS) entry which is preliminary data.</text>
</comment>
<evidence type="ECO:0000313" key="2">
    <source>
        <dbReference type="Proteomes" id="UP000008363"/>
    </source>
</evidence>
<dbReference type="STRING" id="1108045.GORHZ_110_00090"/>
<dbReference type="OrthoDB" id="4723871at2"/>
<proteinExistence type="predicted"/>
<name>K6WEI5_9ACTN</name>
<protein>
    <submittedName>
        <fullName evidence="1">Uncharacterized protein</fullName>
    </submittedName>
</protein>
<dbReference type="Proteomes" id="UP000008363">
    <property type="component" value="Unassembled WGS sequence"/>
</dbReference>
<reference evidence="1 2" key="1">
    <citation type="submission" date="2012-08" db="EMBL/GenBank/DDBJ databases">
        <title>Whole genome shotgun sequence of Gordonia rhizosphera NBRC 16068.</title>
        <authorList>
            <person name="Takarada H."/>
            <person name="Isaki S."/>
            <person name="Hosoyama A."/>
            <person name="Tsuchikane K."/>
            <person name="Katsumata H."/>
            <person name="Baba S."/>
            <person name="Ohji S."/>
            <person name="Yamazaki S."/>
            <person name="Fujita N."/>
        </authorList>
    </citation>
    <scope>NUCLEOTIDE SEQUENCE [LARGE SCALE GENOMIC DNA]</scope>
    <source>
        <strain evidence="1 2">NBRC 16068</strain>
    </source>
</reference>
<organism evidence="1 2">
    <name type="scientific">Gordonia rhizosphera NBRC 16068</name>
    <dbReference type="NCBI Taxonomy" id="1108045"/>
    <lineage>
        <taxon>Bacteria</taxon>
        <taxon>Bacillati</taxon>
        <taxon>Actinomycetota</taxon>
        <taxon>Actinomycetes</taxon>
        <taxon>Mycobacteriales</taxon>
        <taxon>Gordoniaceae</taxon>
        <taxon>Gordonia</taxon>
    </lineage>
</organism>
<sequence length="148" mass="16861">MSDNHQPPAASSCVSYNPGHRVHWIQAKKSWEPDQPCIAVSVTVHPDGIVDLRAEDLDITMWTHDYELERLGRRRGGVIAWALWLPRFHVLKVNGTLFNLATPEDRTPCIRDDDHLPEHVGETAVERALRHARERGGYTVRASELIQE</sequence>
<gene>
    <name evidence="1" type="ORF">GORHZ_110_00090</name>
</gene>
<keyword evidence="2" id="KW-1185">Reference proteome</keyword>
<dbReference type="AlphaFoldDB" id="K6WEI5"/>
<dbReference type="RefSeq" id="WP_006333489.1">
    <property type="nucleotide sequence ID" value="NZ_BAHC01000110.1"/>
</dbReference>
<accession>K6WEI5</accession>